<dbReference type="AlphaFoldDB" id="A0A974HC72"/>
<accession>A0A974HC72</accession>
<reference evidence="2" key="1">
    <citation type="journal article" date="2016" name="Nature">
        <title>Genome evolution in the allotetraploid frog Xenopus laevis.</title>
        <authorList>
            <person name="Session A.M."/>
            <person name="Uno Y."/>
            <person name="Kwon T."/>
            <person name="Chapman J.A."/>
            <person name="Toyoda A."/>
            <person name="Takahashi S."/>
            <person name="Fukui A."/>
            <person name="Hikosaka A."/>
            <person name="Suzuki A."/>
            <person name="Kondo M."/>
            <person name="van Heeringen S.J."/>
            <person name="Quigley I."/>
            <person name="Heinz S."/>
            <person name="Ogino H."/>
            <person name="Ochi H."/>
            <person name="Hellsten U."/>
            <person name="Lyons J.B."/>
            <person name="Simakov O."/>
            <person name="Putnam N."/>
            <person name="Stites J."/>
            <person name="Kuroki Y."/>
            <person name="Tanaka T."/>
            <person name="Michiue T."/>
            <person name="Watanabe M."/>
            <person name="Bogdanovic O."/>
            <person name="Lister R."/>
            <person name="Georgiou G."/>
            <person name="Paranjpe S.S."/>
            <person name="van Kruijsbergen I."/>
            <person name="Shu S."/>
            <person name="Carlson J."/>
            <person name="Kinoshita T."/>
            <person name="Ohta Y."/>
            <person name="Mawaribuchi S."/>
            <person name="Jenkins J."/>
            <person name="Grimwood J."/>
            <person name="Schmutz J."/>
            <person name="Mitros T."/>
            <person name="Mozaffari S.V."/>
            <person name="Suzuki Y."/>
            <person name="Haramoto Y."/>
            <person name="Yamamoto T.S."/>
            <person name="Takagi C."/>
            <person name="Heald R."/>
            <person name="Miller K."/>
            <person name="Haudenschild C."/>
            <person name="Kitzman J."/>
            <person name="Nakayama T."/>
            <person name="Izutsu Y."/>
            <person name="Robert J."/>
            <person name="Fortriede J."/>
            <person name="Burns K."/>
            <person name="Lotay V."/>
            <person name="Karimi K."/>
            <person name="Yasuoka Y."/>
            <person name="Dichmann D.S."/>
            <person name="Flajnik M.F."/>
            <person name="Houston D.W."/>
            <person name="Shendure J."/>
            <person name="DuPasquier L."/>
            <person name="Vize P.D."/>
            <person name="Zorn A.M."/>
            <person name="Ito M."/>
            <person name="Marcotte E.M."/>
            <person name="Wallingford J.B."/>
            <person name="Ito Y."/>
            <person name="Asashima M."/>
            <person name="Ueno N."/>
            <person name="Matsuda Y."/>
            <person name="Veenstra G.J."/>
            <person name="Fujiyama A."/>
            <person name="Harland R.M."/>
            <person name="Taira M."/>
            <person name="Rokhsar D.S."/>
        </authorList>
    </citation>
    <scope>NUCLEOTIDE SEQUENCE [LARGE SCALE GENOMIC DNA]</scope>
    <source>
        <strain evidence="2">J</strain>
    </source>
</reference>
<evidence type="ECO:0000313" key="1">
    <source>
        <dbReference type="EMBL" id="OCT72575.1"/>
    </source>
</evidence>
<gene>
    <name evidence="1" type="ORF">XELAEV_18035555mg</name>
</gene>
<name>A0A974HC72_XENLA</name>
<dbReference type="Proteomes" id="UP000694892">
    <property type="component" value="Chromosome 7L"/>
</dbReference>
<protein>
    <submittedName>
        <fullName evidence="1">Uncharacterized protein</fullName>
    </submittedName>
</protein>
<evidence type="ECO:0000313" key="2">
    <source>
        <dbReference type="Proteomes" id="UP000694892"/>
    </source>
</evidence>
<proteinExistence type="predicted"/>
<organism evidence="1 2">
    <name type="scientific">Xenopus laevis</name>
    <name type="common">African clawed frog</name>
    <dbReference type="NCBI Taxonomy" id="8355"/>
    <lineage>
        <taxon>Eukaryota</taxon>
        <taxon>Metazoa</taxon>
        <taxon>Chordata</taxon>
        <taxon>Craniata</taxon>
        <taxon>Vertebrata</taxon>
        <taxon>Euteleostomi</taxon>
        <taxon>Amphibia</taxon>
        <taxon>Batrachia</taxon>
        <taxon>Anura</taxon>
        <taxon>Pipoidea</taxon>
        <taxon>Pipidae</taxon>
        <taxon>Xenopodinae</taxon>
        <taxon>Xenopus</taxon>
        <taxon>Xenopus</taxon>
    </lineage>
</organism>
<sequence>MLCVGKTIRPVNILHFFSNKHSACQLKWKVLEVFQKPINGGDWNNLLLKREAKWIRRLDSVLPKVINEQFSVCCFL</sequence>
<dbReference type="EMBL" id="CM004478">
    <property type="protein sequence ID" value="OCT72575.1"/>
    <property type="molecule type" value="Genomic_DNA"/>
</dbReference>